<dbReference type="KEGG" id="dat:HRM2_15310"/>
<evidence type="ECO:0000259" key="11">
    <source>
        <dbReference type="PROSITE" id="PS50928"/>
    </source>
</evidence>
<reference evidence="12 13" key="1">
    <citation type="journal article" date="2009" name="Environ. Microbiol.">
        <title>Genome sequence of Desulfobacterium autotrophicum HRM2, a marine sulfate reducer oxidizing organic carbon completely to carbon dioxide.</title>
        <authorList>
            <person name="Strittmatter A.W."/>
            <person name="Liesegang H."/>
            <person name="Rabus R."/>
            <person name="Decker I."/>
            <person name="Amann J."/>
            <person name="Andres S."/>
            <person name="Henne A."/>
            <person name="Fricke W.F."/>
            <person name="Martinez-Arias R."/>
            <person name="Bartels D."/>
            <person name="Goesmann A."/>
            <person name="Krause L."/>
            <person name="Puehler A."/>
            <person name="Klenk H.P."/>
            <person name="Richter M."/>
            <person name="Schuler M."/>
            <person name="Gloeckner F.O."/>
            <person name="Meyerdierks A."/>
            <person name="Gottschalk G."/>
            <person name="Amann R."/>
        </authorList>
    </citation>
    <scope>NUCLEOTIDE SEQUENCE [LARGE SCALE GENOMIC DNA]</scope>
    <source>
        <strain evidence="13">ATCC 43914 / DSM 3382 / HRM2</strain>
    </source>
</reference>
<name>C0QA55_DESAH</name>
<dbReference type="PANTHER" id="PTHR30614:SF20">
    <property type="entry name" value="GLUTAMINE TRANSPORT SYSTEM PERMEASE PROTEIN GLNP"/>
    <property type="match status" value="1"/>
</dbReference>
<dbReference type="GO" id="GO:0043190">
    <property type="term" value="C:ATP-binding cassette (ABC) transporter complex"/>
    <property type="evidence" value="ECO:0007669"/>
    <property type="project" value="InterPro"/>
</dbReference>
<evidence type="ECO:0000256" key="2">
    <source>
        <dbReference type="ARBA" id="ARBA00004429"/>
    </source>
</evidence>
<dbReference type="Pfam" id="PF00528">
    <property type="entry name" value="BPD_transp_1"/>
    <property type="match status" value="1"/>
</dbReference>
<keyword evidence="6 10" id="KW-0812">Transmembrane</keyword>
<keyword evidence="9 10" id="KW-0472">Membrane</keyword>
<dbReference type="SUPFAM" id="SSF161098">
    <property type="entry name" value="MetI-like"/>
    <property type="match status" value="1"/>
</dbReference>
<evidence type="ECO:0000256" key="8">
    <source>
        <dbReference type="ARBA" id="ARBA00022989"/>
    </source>
</evidence>
<dbReference type="GO" id="GO:0022857">
    <property type="term" value="F:transmembrane transporter activity"/>
    <property type="evidence" value="ECO:0007669"/>
    <property type="project" value="InterPro"/>
</dbReference>
<feature type="domain" description="ABC transmembrane type-1" evidence="11">
    <location>
        <begin position="25"/>
        <end position="213"/>
    </location>
</feature>
<evidence type="ECO:0000313" key="12">
    <source>
        <dbReference type="EMBL" id="ACN14640.1"/>
    </source>
</evidence>
<keyword evidence="4 10" id="KW-0813">Transport</keyword>
<evidence type="ECO:0000256" key="5">
    <source>
        <dbReference type="ARBA" id="ARBA00022475"/>
    </source>
</evidence>
<accession>C0QA55</accession>
<keyword evidence="5" id="KW-1003">Cell membrane</keyword>
<dbReference type="InterPro" id="IPR000515">
    <property type="entry name" value="MetI-like"/>
</dbReference>
<dbReference type="Gene3D" id="1.10.3720.10">
    <property type="entry name" value="MetI-like"/>
    <property type="match status" value="1"/>
</dbReference>
<dbReference type="PROSITE" id="PS50928">
    <property type="entry name" value="ABC_TM1"/>
    <property type="match status" value="1"/>
</dbReference>
<keyword evidence="8 10" id="KW-1133">Transmembrane helix</keyword>
<evidence type="ECO:0000256" key="1">
    <source>
        <dbReference type="ARBA" id="ARBA00003159"/>
    </source>
</evidence>
<dbReference type="PANTHER" id="PTHR30614">
    <property type="entry name" value="MEMBRANE COMPONENT OF AMINO ACID ABC TRANSPORTER"/>
    <property type="match status" value="1"/>
</dbReference>
<dbReference type="HOGENOM" id="CLU_019602_1_0_7"/>
<organism evidence="12 13">
    <name type="scientific">Desulforapulum autotrophicum (strain ATCC 43914 / DSM 3382 / VKM B-1955 / HRM2)</name>
    <name type="common">Desulfobacterium autotrophicum</name>
    <dbReference type="NCBI Taxonomy" id="177437"/>
    <lineage>
        <taxon>Bacteria</taxon>
        <taxon>Pseudomonadati</taxon>
        <taxon>Thermodesulfobacteriota</taxon>
        <taxon>Desulfobacteria</taxon>
        <taxon>Desulfobacterales</taxon>
        <taxon>Desulfobacteraceae</taxon>
        <taxon>Desulforapulum</taxon>
    </lineage>
</organism>
<dbReference type="EMBL" id="CP001087">
    <property type="protein sequence ID" value="ACN14640.1"/>
    <property type="molecule type" value="Genomic_DNA"/>
</dbReference>
<comment type="subcellular location">
    <subcellularLocation>
        <location evidence="2">Cell inner membrane</location>
        <topology evidence="2">Multi-pass membrane protein</topology>
    </subcellularLocation>
    <subcellularLocation>
        <location evidence="10">Cell membrane</location>
        <topology evidence="10">Multi-pass membrane protein</topology>
    </subcellularLocation>
</comment>
<evidence type="ECO:0000256" key="7">
    <source>
        <dbReference type="ARBA" id="ARBA00022970"/>
    </source>
</evidence>
<feature type="transmembrane region" description="Helical" evidence="10">
    <location>
        <begin position="141"/>
        <end position="163"/>
    </location>
</feature>
<dbReference type="RefSeq" id="WP_015903427.1">
    <property type="nucleotide sequence ID" value="NC_012108.1"/>
</dbReference>
<feature type="transmembrane region" description="Helical" evidence="10">
    <location>
        <begin position="20"/>
        <end position="49"/>
    </location>
</feature>
<evidence type="ECO:0000256" key="9">
    <source>
        <dbReference type="ARBA" id="ARBA00023136"/>
    </source>
</evidence>
<protein>
    <submittedName>
        <fullName evidence="12">ABC-type amino acid transporter, permease component</fullName>
    </submittedName>
</protein>
<evidence type="ECO:0000256" key="3">
    <source>
        <dbReference type="ARBA" id="ARBA00010072"/>
    </source>
</evidence>
<keyword evidence="13" id="KW-1185">Reference proteome</keyword>
<dbReference type="CDD" id="cd06261">
    <property type="entry name" value="TM_PBP2"/>
    <property type="match status" value="1"/>
</dbReference>
<evidence type="ECO:0000256" key="4">
    <source>
        <dbReference type="ARBA" id="ARBA00022448"/>
    </source>
</evidence>
<dbReference type="InterPro" id="IPR035906">
    <property type="entry name" value="MetI-like_sf"/>
</dbReference>
<dbReference type="eggNOG" id="COG0765">
    <property type="taxonomic scope" value="Bacteria"/>
</dbReference>
<dbReference type="STRING" id="177437.HRM2_15310"/>
<dbReference type="NCBIfam" id="TIGR01726">
    <property type="entry name" value="HEQRo_perm_3TM"/>
    <property type="match status" value="1"/>
</dbReference>
<dbReference type="Proteomes" id="UP000000442">
    <property type="component" value="Chromosome"/>
</dbReference>
<evidence type="ECO:0000256" key="10">
    <source>
        <dbReference type="RuleBase" id="RU363032"/>
    </source>
</evidence>
<dbReference type="InterPro" id="IPR043429">
    <property type="entry name" value="ArtM/GltK/GlnP/TcyL/YhdX-like"/>
</dbReference>
<comment type="function">
    <text evidence="1">Part of the binding-protein-dependent transport system for glutamine; probably responsible for the translocation of the substrate across the membrane.</text>
</comment>
<sequence>MDGNMLADFNFRIIMEYLPLFLHGLGATFLISTASIFLALVVGVIACACRISQIKYLKYPAIAYIELIRSTPLLVQIYFFYFGLPTLGVRIPEIQTGILALMLNSGAYIAEIIRAGISSVDEGHIEAGISSGLNYVQRMRFIILPQALGATIPPLLGQAIVLVKDSALLSLISVAELTRCGQVLTSERFMPTEAFLTVAFFYMCIYFVLKSLADWSQKKLIFREVY</sequence>
<evidence type="ECO:0000256" key="6">
    <source>
        <dbReference type="ARBA" id="ARBA00022692"/>
    </source>
</evidence>
<dbReference type="AlphaFoldDB" id="C0QA55"/>
<gene>
    <name evidence="12" type="ordered locus">HRM2_15310</name>
</gene>
<feature type="transmembrane region" description="Helical" evidence="10">
    <location>
        <begin position="194"/>
        <end position="213"/>
    </location>
</feature>
<keyword evidence="7" id="KW-0029">Amino-acid transport</keyword>
<dbReference type="InterPro" id="IPR010065">
    <property type="entry name" value="AA_ABC_transptr_permease_3TM"/>
</dbReference>
<dbReference type="GO" id="GO:0006865">
    <property type="term" value="P:amino acid transport"/>
    <property type="evidence" value="ECO:0007669"/>
    <property type="project" value="UniProtKB-KW"/>
</dbReference>
<evidence type="ECO:0000313" key="13">
    <source>
        <dbReference type="Proteomes" id="UP000000442"/>
    </source>
</evidence>
<comment type="similarity">
    <text evidence="3">Belongs to the binding-protein-dependent transport system permease family. HisMQ subfamily.</text>
</comment>
<proteinExistence type="inferred from homology"/>